<dbReference type="PANTHER" id="PTHR46481:SF10">
    <property type="entry name" value="ZINC FINGER BED DOMAIN-CONTAINING PROTEIN 39"/>
    <property type="match status" value="1"/>
</dbReference>
<dbReference type="InterPro" id="IPR052035">
    <property type="entry name" value="ZnF_BED_domain_contain"/>
</dbReference>
<keyword evidence="8" id="KW-1185">Reference proteome</keyword>
<dbReference type="OrthoDB" id="4031414at2759"/>
<evidence type="ECO:0000256" key="1">
    <source>
        <dbReference type="ARBA" id="ARBA00004123"/>
    </source>
</evidence>
<dbReference type="Proteomes" id="UP000190274">
    <property type="component" value="Chromosome E"/>
</dbReference>
<sequence>MNTVKTGVLDKANAFAEQELEHESEQASAERKANGSPGGMQATNEETIAAAITQLNSHQHQRDHDPVRTEQQFKDTYGFDFRDFSMNPCLKPTLDTSIKDDSLNPKTAARFDNWLRLSPFGIWVTKYATSKPYAQCKYSHCQLQFKFDGHANTSNIIKHMKRRHKDDYQLFISLLGRDQNRKTSSAAIGNTFENSANGSASGSIATRKAFTMRKELAPFLNSKQFPQRQLNVFIDSLLPLSTASSFAQFLKACNFNNAEFLLTPDDLVLKLDEYYHEFQTQLKETLAATSMVNVILDVWSGTGNKMFVAIMVSFCPNLTLVDQVLKRESITAKTGPNVHVLDLLEVEESLRSLLPLTIQTLSDYGIQSKVGSITLDAGSSNNPALADLPDKLRSSLQVDQPKSLIEIRSLSHTLESVAQLLIQVFQENYPLITSRIDGLTDVLESNILLRHKFKSYLHAATPLHANSFFGTISRYNRMCEFLKTEEDLKTFYSQNLGNDAYGLKAEHKKFFVCSTDEVAVLSIFLKTIAIFFDYIKLLENDSVNMLPNGIDYYLQVGQFFQASDRILSGIYEEQDIVICGLREEDMMSISEDARNNIFTIISTCGSFFNTQLEWVLQQGGFWVAHMLQPHCKTNRLSDNFDDRQFKEAVLQNASTYIEHYTKTNAATLSHGMMDNDIARGNPNRVTKPDSLKRRRAELDLTGEEALVNFTEHELGSRSEWASFLAEPAEESADFVKYWLKNQKKFPSLAKLALSLYNSKLSSNKVESWFHVGRDAIGEGISQATMSLKQAFILRNRLICFEPGHKLNFVDFVAAHQWATDENRALGSADGI</sequence>
<dbReference type="SUPFAM" id="SSF53098">
    <property type="entry name" value="Ribonuclease H-like"/>
    <property type="match status" value="1"/>
</dbReference>
<evidence type="ECO:0000256" key="4">
    <source>
        <dbReference type="ARBA" id="ARBA00022833"/>
    </source>
</evidence>
<proteinExistence type="predicted"/>
<evidence type="ECO:0000256" key="2">
    <source>
        <dbReference type="ARBA" id="ARBA00022723"/>
    </source>
</evidence>
<keyword evidence="4" id="KW-0862">Zinc</keyword>
<reference evidence="8" key="1">
    <citation type="submission" date="2016-03" db="EMBL/GenBank/DDBJ databases">
        <authorList>
            <person name="Devillers H."/>
        </authorList>
    </citation>
    <scope>NUCLEOTIDE SEQUENCE [LARGE SCALE GENOMIC DNA]</scope>
</reference>
<evidence type="ECO:0000313" key="7">
    <source>
        <dbReference type="EMBL" id="SCU87239.1"/>
    </source>
</evidence>
<name>A0A1G4JAY8_9SACH</name>
<evidence type="ECO:0000256" key="6">
    <source>
        <dbReference type="SAM" id="MobiDB-lite"/>
    </source>
</evidence>
<protein>
    <submittedName>
        <fullName evidence="7">Putative transposase of the Rover1 hAT-like family</fullName>
    </submittedName>
</protein>
<dbReference type="EMBL" id="LT598455">
    <property type="protein sequence ID" value="SCU87239.1"/>
    <property type="molecule type" value="Genomic_DNA"/>
</dbReference>
<accession>A0A1G4JAY8</accession>
<dbReference type="InterPro" id="IPR012337">
    <property type="entry name" value="RNaseH-like_sf"/>
</dbReference>
<gene>
    <name evidence="7" type="ORF">LADA_0E02828T</name>
</gene>
<keyword evidence="3" id="KW-0863">Zinc-finger</keyword>
<organism evidence="7 8">
    <name type="scientific">Lachancea dasiensis</name>
    <dbReference type="NCBI Taxonomy" id="1072105"/>
    <lineage>
        <taxon>Eukaryota</taxon>
        <taxon>Fungi</taxon>
        <taxon>Dikarya</taxon>
        <taxon>Ascomycota</taxon>
        <taxon>Saccharomycotina</taxon>
        <taxon>Saccharomycetes</taxon>
        <taxon>Saccharomycetales</taxon>
        <taxon>Saccharomycetaceae</taxon>
        <taxon>Lachancea</taxon>
    </lineage>
</organism>
<keyword evidence="5" id="KW-0539">Nucleus</keyword>
<comment type="subcellular location">
    <subcellularLocation>
        <location evidence="1">Nucleus</location>
    </subcellularLocation>
</comment>
<feature type="region of interest" description="Disordered" evidence="6">
    <location>
        <begin position="1"/>
        <end position="41"/>
    </location>
</feature>
<dbReference type="GO" id="GO:0005634">
    <property type="term" value="C:nucleus"/>
    <property type="evidence" value="ECO:0007669"/>
    <property type="project" value="UniProtKB-SubCell"/>
</dbReference>
<dbReference type="PANTHER" id="PTHR46481">
    <property type="entry name" value="ZINC FINGER BED DOMAIN-CONTAINING PROTEIN 4"/>
    <property type="match status" value="1"/>
</dbReference>
<dbReference type="AlphaFoldDB" id="A0A1G4JAY8"/>
<evidence type="ECO:0000256" key="3">
    <source>
        <dbReference type="ARBA" id="ARBA00022771"/>
    </source>
</evidence>
<dbReference type="GO" id="GO:0008270">
    <property type="term" value="F:zinc ion binding"/>
    <property type="evidence" value="ECO:0007669"/>
    <property type="project" value="UniProtKB-KW"/>
</dbReference>
<evidence type="ECO:0000256" key="5">
    <source>
        <dbReference type="ARBA" id="ARBA00023242"/>
    </source>
</evidence>
<feature type="compositionally biased region" description="Basic and acidic residues" evidence="6">
    <location>
        <begin position="19"/>
        <end position="33"/>
    </location>
</feature>
<keyword evidence="2" id="KW-0479">Metal-binding</keyword>
<evidence type="ECO:0000313" key="8">
    <source>
        <dbReference type="Proteomes" id="UP000190274"/>
    </source>
</evidence>